<dbReference type="AlphaFoldDB" id="A0A2P2IUY9"/>
<sequence length="51" mass="6117">MFHFSIFGMPFFTISGWHLCALLFQNFHFSFLEVFIHLSVLLGHTEIDRRE</sequence>
<dbReference type="EMBL" id="GGEC01004545">
    <property type="protein sequence ID" value="MBW85028.1"/>
    <property type="molecule type" value="Transcribed_RNA"/>
</dbReference>
<protein>
    <submittedName>
        <fullName evidence="1">Uncharacterized protein</fullName>
    </submittedName>
</protein>
<name>A0A2P2IUY9_RHIMU</name>
<evidence type="ECO:0000313" key="1">
    <source>
        <dbReference type="EMBL" id="MBW85028.1"/>
    </source>
</evidence>
<proteinExistence type="predicted"/>
<organism evidence="1">
    <name type="scientific">Rhizophora mucronata</name>
    <name type="common">Asiatic mangrove</name>
    <dbReference type="NCBI Taxonomy" id="61149"/>
    <lineage>
        <taxon>Eukaryota</taxon>
        <taxon>Viridiplantae</taxon>
        <taxon>Streptophyta</taxon>
        <taxon>Embryophyta</taxon>
        <taxon>Tracheophyta</taxon>
        <taxon>Spermatophyta</taxon>
        <taxon>Magnoliopsida</taxon>
        <taxon>eudicotyledons</taxon>
        <taxon>Gunneridae</taxon>
        <taxon>Pentapetalae</taxon>
        <taxon>rosids</taxon>
        <taxon>fabids</taxon>
        <taxon>Malpighiales</taxon>
        <taxon>Rhizophoraceae</taxon>
        <taxon>Rhizophora</taxon>
    </lineage>
</organism>
<accession>A0A2P2IUY9</accession>
<reference evidence="1" key="1">
    <citation type="submission" date="2018-02" db="EMBL/GenBank/DDBJ databases">
        <title>Rhizophora mucronata_Transcriptome.</title>
        <authorList>
            <person name="Meera S.P."/>
            <person name="Sreeshan A."/>
            <person name="Augustine A."/>
        </authorList>
    </citation>
    <scope>NUCLEOTIDE SEQUENCE</scope>
    <source>
        <tissue evidence="1">Leaf</tissue>
    </source>
</reference>